<protein>
    <submittedName>
        <fullName evidence="2">VOC family protein</fullName>
    </submittedName>
</protein>
<gene>
    <name evidence="2" type="ORF">H0194_01495</name>
</gene>
<keyword evidence="3" id="KW-1185">Reference proteome</keyword>
<dbReference type="PANTHER" id="PTHR33990">
    <property type="entry name" value="PROTEIN YJDN-RELATED"/>
    <property type="match status" value="1"/>
</dbReference>
<dbReference type="AlphaFoldDB" id="A0A7G7CQ92"/>
<evidence type="ECO:0000313" key="2">
    <source>
        <dbReference type="EMBL" id="QNE89758.1"/>
    </source>
</evidence>
<feature type="domain" description="PhnB-like" evidence="1">
    <location>
        <begin position="2"/>
        <end position="123"/>
    </location>
</feature>
<feature type="domain" description="PhnB-like" evidence="1">
    <location>
        <begin position="132"/>
        <end position="244"/>
    </location>
</feature>
<proteinExistence type="predicted"/>
<dbReference type="Pfam" id="PF06983">
    <property type="entry name" value="3-dmu-9_3-mt"/>
    <property type="match status" value="2"/>
</dbReference>
<dbReference type="Gene3D" id="3.10.180.10">
    <property type="entry name" value="2,3-Dihydroxybiphenyl 1,2-Dioxygenase, domain 1"/>
    <property type="match status" value="2"/>
</dbReference>
<dbReference type="InterPro" id="IPR028973">
    <property type="entry name" value="PhnB-like"/>
</dbReference>
<dbReference type="Proteomes" id="UP000515743">
    <property type="component" value="Chromosome"/>
</dbReference>
<evidence type="ECO:0000259" key="1">
    <source>
        <dbReference type="Pfam" id="PF06983"/>
    </source>
</evidence>
<dbReference type="SUPFAM" id="SSF54593">
    <property type="entry name" value="Glyoxalase/Bleomycin resistance protein/Dihydroxybiphenyl dioxygenase"/>
    <property type="match status" value="2"/>
</dbReference>
<accession>A0A7G7CQ92</accession>
<evidence type="ECO:0000313" key="3">
    <source>
        <dbReference type="Proteomes" id="UP000515743"/>
    </source>
</evidence>
<dbReference type="EMBL" id="CP059404">
    <property type="protein sequence ID" value="QNE89758.1"/>
    <property type="molecule type" value="Genomic_DNA"/>
</dbReference>
<dbReference type="KEGG" id="cik:H0194_01495"/>
<name>A0A7G7CQ92_9CORY</name>
<organism evidence="2 3">
    <name type="scientific">Corynebacterium incognita</name>
    <dbReference type="NCBI Taxonomy" id="2754725"/>
    <lineage>
        <taxon>Bacteria</taxon>
        <taxon>Bacillati</taxon>
        <taxon>Actinomycetota</taxon>
        <taxon>Actinomycetes</taxon>
        <taxon>Mycobacteriales</taxon>
        <taxon>Corynebacteriaceae</taxon>
        <taxon>Corynebacterium</taxon>
    </lineage>
</organism>
<dbReference type="RefSeq" id="WP_185176132.1">
    <property type="nucleotide sequence ID" value="NZ_CP059404.1"/>
</dbReference>
<dbReference type="InterPro" id="IPR029068">
    <property type="entry name" value="Glyas_Bleomycin-R_OHBP_Dase"/>
</dbReference>
<sequence length="272" mass="29297">MQKVVPNFWADAVGEDIVGYYQQVLGDAAVTCAAHVRYPAGPRIGGTLLVDLEFYGYRVTFINGGPQFRPNPSLSLHLRLPSGAREVAQSLSAEGRVLMEFGEYPFAAEYAWVEDKFGVSWQVFGAAADNGVQPCLMLCGEAQGRGTEAATFYTGALPDAAVGDLVPTSSGELLYGTIEIAGEPIALMDSGVPQDFSFSTGASLLLNAHGQAELDAMWEALSDVPAAEQCGWLVDRFGLSWQVVPDNLAELMERPDAYDKLMAMKKIQIADF</sequence>
<reference evidence="2 3" key="1">
    <citation type="submission" date="2020-07" db="EMBL/GenBank/DDBJ databases">
        <title>Complete genome and description of Corynebacterium incognita strain Marseille-Q3630 sp. nov.</title>
        <authorList>
            <person name="Boxberger M."/>
        </authorList>
    </citation>
    <scope>NUCLEOTIDE SEQUENCE [LARGE SCALE GENOMIC DNA]</scope>
    <source>
        <strain evidence="2 3">Marseille-Q3630</strain>
    </source>
</reference>